<gene>
    <name evidence="8" type="ORF">PMAYCL1PPCAC_08933</name>
</gene>
<dbReference type="SUPFAM" id="SSF103481">
    <property type="entry name" value="Multidrug resistance efflux transporter EmrE"/>
    <property type="match status" value="1"/>
</dbReference>
<dbReference type="NCBIfam" id="TIGR00803">
    <property type="entry name" value="nst"/>
    <property type="match status" value="1"/>
</dbReference>
<keyword evidence="3" id="KW-0762">Sugar transport</keyword>
<feature type="transmembrane region" description="Helical" evidence="7">
    <location>
        <begin position="103"/>
        <end position="120"/>
    </location>
</feature>
<feature type="non-terminal residue" evidence="8">
    <location>
        <position position="176"/>
    </location>
</feature>
<comment type="subcellular location">
    <subcellularLocation>
        <location evidence="1">Membrane</location>
        <topology evidence="1">Multi-pass membrane protein</topology>
    </subcellularLocation>
</comment>
<name>A0AAN4ZCP2_9BILA</name>
<evidence type="ECO:0000313" key="9">
    <source>
        <dbReference type="Proteomes" id="UP001328107"/>
    </source>
</evidence>
<evidence type="ECO:0000256" key="2">
    <source>
        <dbReference type="ARBA" id="ARBA00009976"/>
    </source>
</evidence>
<dbReference type="AlphaFoldDB" id="A0AAN4ZCP2"/>
<keyword evidence="9" id="KW-1185">Reference proteome</keyword>
<dbReference type="EMBL" id="BTRK01000002">
    <property type="protein sequence ID" value="GMR38738.1"/>
    <property type="molecule type" value="Genomic_DNA"/>
</dbReference>
<evidence type="ECO:0000313" key="8">
    <source>
        <dbReference type="EMBL" id="GMR38738.1"/>
    </source>
</evidence>
<comment type="similarity">
    <text evidence="2">Belongs to the nucleotide-sugar transporter family. SLC35A subfamily.</text>
</comment>
<dbReference type="GO" id="GO:0000139">
    <property type="term" value="C:Golgi membrane"/>
    <property type="evidence" value="ECO:0007669"/>
    <property type="project" value="InterPro"/>
</dbReference>
<evidence type="ECO:0000256" key="7">
    <source>
        <dbReference type="SAM" id="Phobius"/>
    </source>
</evidence>
<dbReference type="InterPro" id="IPR037185">
    <property type="entry name" value="EmrE-like"/>
</dbReference>
<evidence type="ECO:0000256" key="6">
    <source>
        <dbReference type="ARBA" id="ARBA00023136"/>
    </source>
</evidence>
<keyword evidence="4 7" id="KW-0812">Transmembrane</keyword>
<reference evidence="9" key="1">
    <citation type="submission" date="2022-10" db="EMBL/GenBank/DDBJ databases">
        <title>Genome assembly of Pristionchus species.</title>
        <authorList>
            <person name="Yoshida K."/>
            <person name="Sommer R.J."/>
        </authorList>
    </citation>
    <scope>NUCLEOTIDE SEQUENCE [LARGE SCALE GENOMIC DNA]</scope>
    <source>
        <strain evidence="9">RS5460</strain>
    </source>
</reference>
<organism evidence="8 9">
    <name type="scientific">Pristionchus mayeri</name>
    <dbReference type="NCBI Taxonomy" id="1317129"/>
    <lineage>
        <taxon>Eukaryota</taxon>
        <taxon>Metazoa</taxon>
        <taxon>Ecdysozoa</taxon>
        <taxon>Nematoda</taxon>
        <taxon>Chromadorea</taxon>
        <taxon>Rhabditida</taxon>
        <taxon>Rhabditina</taxon>
        <taxon>Diplogasteromorpha</taxon>
        <taxon>Diplogasteroidea</taxon>
        <taxon>Neodiplogasteridae</taxon>
        <taxon>Pristionchus</taxon>
    </lineage>
</organism>
<feature type="non-terminal residue" evidence="8">
    <location>
        <position position="1"/>
    </location>
</feature>
<keyword evidence="6 7" id="KW-0472">Membrane</keyword>
<keyword evidence="5 7" id="KW-1133">Transmembrane helix</keyword>
<accession>A0AAN4ZCP2</accession>
<comment type="caution">
    <text evidence="8">The sequence shown here is derived from an EMBL/GenBank/DDBJ whole genome shotgun (WGS) entry which is preliminary data.</text>
</comment>
<evidence type="ECO:0000256" key="1">
    <source>
        <dbReference type="ARBA" id="ARBA00004141"/>
    </source>
</evidence>
<dbReference type="GO" id="GO:0015165">
    <property type="term" value="F:pyrimidine nucleotide-sugar transmembrane transporter activity"/>
    <property type="evidence" value="ECO:0007669"/>
    <property type="project" value="InterPro"/>
</dbReference>
<dbReference type="InterPro" id="IPR007271">
    <property type="entry name" value="Nuc_sug_transpt"/>
</dbReference>
<dbReference type="Pfam" id="PF04142">
    <property type="entry name" value="Nuc_sug_transp"/>
    <property type="match status" value="1"/>
</dbReference>
<sequence length="176" mass="19918">KYISSTAVLMSETLKVVTCFVVLLKMWSSDKQISSKFVPDPLIFIPFSTQMSIPSFLYVVQNNLLFVALSNLDAATYQVTYQMKILTTAFFSVVIMNRSLVKTQWLALVLLTAGVALVQVRCKKLPFRNRYYETELPFEGLIAVFSACLTSGFAGVYLEKIMKQGSVVLWMRNLQL</sequence>
<dbReference type="Proteomes" id="UP001328107">
    <property type="component" value="Unassembled WGS sequence"/>
</dbReference>
<protein>
    <submittedName>
        <fullName evidence="8">Uncharacterized protein</fullName>
    </submittedName>
</protein>
<evidence type="ECO:0000256" key="4">
    <source>
        <dbReference type="ARBA" id="ARBA00022692"/>
    </source>
</evidence>
<feature type="transmembrane region" description="Helical" evidence="7">
    <location>
        <begin position="140"/>
        <end position="158"/>
    </location>
</feature>
<evidence type="ECO:0000256" key="5">
    <source>
        <dbReference type="ARBA" id="ARBA00022989"/>
    </source>
</evidence>
<proteinExistence type="inferred from homology"/>
<evidence type="ECO:0000256" key="3">
    <source>
        <dbReference type="ARBA" id="ARBA00022597"/>
    </source>
</evidence>
<keyword evidence="3" id="KW-0813">Transport</keyword>
<dbReference type="PANTHER" id="PTHR10231">
    <property type="entry name" value="NUCLEOTIDE-SUGAR TRANSMEMBRANE TRANSPORTER"/>
    <property type="match status" value="1"/>
</dbReference>